<dbReference type="AlphaFoldDB" id="A0AAD9EZQ9"/>
<dbReference type="PANTHER" id="PTHR13267:SF3">
    <property type="entry name" value="ZINC FINGER PROTEIN 277"/>
    <property type="match status" value="1"/>
</dbReference>
<evidence type="ECO:0000259" key="5">
    <source>
        <dbReference type="Pfam" id="PF12756"/>
    </source>
</evidence>
<dbReference type="Pfam" id="PF12756">
    <property type="entry name" value="zf-C2H2_2"/>
    <property type="match status" value="1"/>
</dbReference>
<organism evidence="6 7">
    <name type="scientific">Dissostichus eleginoides</name>
    <name type="common">Patagonian toothfish</name>
    <name type="synonym">Dissostichus amissus</name>
    <dbReference type="NCBI Taxonomy" id="100907"/>
    <lineage>
        <taxon>Eukaryota</taxon>
        <taxon>Metazoa</taxon>
        <taxon>Chordata</taxon>
        <taxon>Craniata</taxon>
        <taxon>Vertebrata</taxon>
        <taxon>Euteleostomi</taxon>
        <taxon>Actinopterygii</taxon>
        <taxon>Neopterygii</taxon>
        <taxon>Teleostei</taxon>
        <taxon>Neoteleostei</taxon>
        <taxon>Acanthomorphata</taxon>
        <taxon>Eupercaria</taxon>
        <taxon>Perciformes</taxon>
        <taxon>Notothenioidei</taxon>
        <taxon>Nototheniidae</taxon>
        <taxon>Dissostichus</taxon>
    </lineage>
</organism>
<dbReference type="InterPro" id="IPR041661">
    <property type="entry name" value="ZN622/Rei1/Reh1_Znf-C2H2"/>
</dbReference>
<evidence type="ECO:0000256" key="3">
    <source>
        <dbReference type="ARBA" id="ARBA00022833"/>
    </source>
</evidence>
<dbReference type="Proteomes" id="UP001228049">
    <property type="component" value="Unassembled WGS sequence"/>
</dbReference>
<dbReference type="PANTHER" id="PTHR13267">
    <property type="entry name" value="ZINC FINGER PROTEIN 277"/>
    <property type="match status" value="1"/>
</dbReference>
<accession>A0AAD9EZQ9</accession>
<evidence type="ECO:0000256" key="1">
    <source>
        <dbReference type="ARBA" id="ARBA00022723"/>
    </source>
</evidence>
<reference evidence="6" key="1">
    <citation type="submission" date="2023-04" db="EMBL/GenBank/DDBJ databases">
        <title>Chromosome-level genome of Chaenocephalus aceratus.</title>
        <authorList>
            <person name="Park H."/>
        </authorList>
    </citation>
    <scope>NUCLEOTIDE SEQUENCE</scope>
    <source>
        <strain evidence="6">DE</strain>
        <tissue evidence="6">Muscle</tissue>
    </source>
</reference>
<keyword evidence="3" id="KW-0862">Zinc</keyword>
<proteinExistence type="predicted"/>
<dbReference type="EMBL" id="JASDAP010000018">
    <property type="protein sequence ID" value="KAK1887418.1"/>
    <property type="molecule type" value="Genomic_DNA"/>
</dbReference>
<comment type="caution">
    <text evidence="6">The sequence shown here is derived from an EMBL/GenBank/DDBJ whole genome shotgun (WGS) entry which is preliminary data.</text>
</comment>
<evidence type="ECO:0000313" key="6">
    <source>
        <dbReference type="EMBL" id="KAK1887418.1"/>
    </source>
</evidence>
<dbReference type="InterPro" id="IPR040048">
    <property type="entry name" value="ZNF277"/>
</dbReference>
<gene>
    <name evidence="6" type="ORF">KUDE01_028207</name>
</gene>
<feature type="compositionally biased region" description="Basic and acidic residues" evidence="4">
    <location>
        <begin position="1"/>
        <end position="11"/>
    </location>
</feature>
<keyword evidence="1" id="KW-0479">Metal-binding</keyword>
<keyword evidence="7" id="KW-1185">Reference proteome</keyword>
<sequence>MAACTRNRDGDDSILEPLSFPEQPHDVPGVPGEELLVCLFCPSSERQKDVLLKHLLLEHKLVIADVKLIADLPKGRFLEQPITDFCSVIKTNSTGPIEKQEDYFLLCDVLPEDRVLREKLQQKRLHVCMFCSDEFSGNRSSLLNHMAREHSFSIGLPDNIVYCNQFLDALQRKLDK</sequence>
<dbReference type="GO" id="GO:0008270">
    <property type="term" value="F:zinc ion binding"/>
    <property type="evidence" value="ECO:0007669"/>
    <property type="project" value="UniProtKB-KW"/>
</dbReference>
<name>A0AAD9EZQ9_DISEL</name>
<evidence type="ECO:0000313" key="7">
    <source>
        <dbReference type="Proteomes" id="UP001228049"/>
    </source>
</evidence>
<evidence type="ECO:0000256" key="4">
    <source>
        <dbReference type="SAM" id="MobiDB-lite"/>
    </source>
</evidence>
<feature type="domain" description="ZN622/Rei1/Reh1 zinc finger C2H2-type" evidence="5">
    <location>
        <begin position="128"/>
        <end position="175"/>
    </location>
</feature>
<keyword evidence="2" id="KW-0863">Zinc-finger</keyword>
<feature type="region of interest" description="Disordered" evidence="4">
    <location>
        <begin position="1"/>
        <end position="23"/>
    </location>
</feature>
<evidence type="ECO:0000256" key="2">
    <source>
        <dbReference type="ARBA" id="ARBA00022771"/>
    </source>
</evidence>
<protein>
    <submittedName>
        <fullName evidence="6">Zinc finger protein 277</fullName>
    </submittedName>
</protein>